<accession>A0AAV4UA58</accession>
<dbReference type="Proteomes" id="UP001054837">
    <property type="component" value="Unassembled WGS sequence"/>
</dbReference>
<organism evidence="1 2">
    <name type="scientific">Caerostris darwini</name>
    <dbReference type="NCBI Taxonomy" id="1538125"/>
    <lineage>
        <taxon>Eukaryota</taxon>
        <taxon>Metazoa</taxon>
        <taxon>Ecdysozoa</taxon>
        <taxon>Arthropoda</taxon>
        <taxon>Chelicerata</taxon>
        <taxon>Arachnida</taxon>
        <taxon>Araneae</taxon>
        <taxon>Araneomorphae</taxon>
        <taxon>Entelegynae</taxon>
        <taxon>Araneoidea</taxon>
        <taxon>Araneidae</taxon>
        <taxon>Caerostris</taxon>
    </lineage>
</organism>
<evidence type="ECO:0000313" key="2">
    <source>
        <dbReference type="Proteomes" id="UP001054837"/>
    </source>
</evidence>
<evidence type="ECO:0000313" key="1">
    <source>
        <dbReference type="EMBL" id="GIY54616.1"/>
    </source>
</evidence>
<name>A0AAV4UA58_9ARAC</name>
<comment type="caution">
    <text evidence="1">The sequence shown here is derived from an EMBL/GenBank/DDBJ whole genome shotgun (WGS) entry which is preliminary data.</text>
</comment>
<dbReference type="EMBL" id="BPLQ01010949">
    <property type="protein sequence ID" value="GIY54616.1"/>
    <property type="molecule type" value="Genomic_DNA"/>
</dbReference>
<reference evidence="1 2" key="1">
    <citation type="submission" date="2021-06" db="EMBL/GenBank/DDBJ databases">
        <title>Caerostris darwini draft genome.</title>
        <authorList>
            <person name="Kono N."/>
            <person name="Arakawa K."/>
        </authorList>
    </citation>
    <scope>NUCLEOTIDE SEQUENCE [LARGE SCALE GENOMIC DNA]</scope>
</reference>
<gene>
    <name evidence="1" type="ORF">CDAR_434231</name>
</gene>
<dbReference type="AlphaFoldDB" id="A0AAV4UA58"/>
<sequence>MIDCSLAVEVFMKVHLEASNLNFKGYGLGSEDADIKCTLLFVSIIVSNYFLPSMLCSGSCCREMRFTSDLDLCRAFLVSWYQSGHLNGMALSITAA</sequence>
<protein>
    <submittedName>
        <fullName evidence="1">Uncharacterized protein</fullName>
    </submittedName>
</protein>
<keyword evidence="2" id="KW-1185">Reference proteome</keyword>
<proteinExistence type="predicted"/>